<organism evidence="1">
    <name type="scientific">uncultured Gemmatimonadota bacterium</name>
    <dbReference type="NCBI Taxonomy" id="203437"/>
    <lineage>
        <taxon>Bacteria</taxon>
        <taxon>Pseudomonadati</taxon>
        <taxon>Gemmatimonadota</taxon>
        <taxon>environmental samples</taxon>
    </lineage>
</organism>
<sequence length="333" mass="38562">MPHIEIDGPADPPARVFADYPLPFRELERAWEGFTPRREFHRLSLGEWLERHPLHADLPALQVALTRGPGIPDPDLLQRHFYWSSTCFVRSFHLFLSYLVLEAQGLYSWGVVTGYYSRFYFAKALANLWLGAWVRAPIPTKGPKLRPVLLYTGPNGVRLQHGKAVEALRPGESHGSWWELFAQLQHVPDFPEEDLVHVLGDDTFTHARREQVNYSDRWMEGFPELEWFDHTEDQMLAHAQAFRPRADRDFTDLDRYFDGLDPEEAEVSDFYTEEVQILWNSALCYLRVLGRLPVRQEFITRAKLIALSERALGELLPVGLGGIRRSLTELDLR</sequence>
<name>A0A6J4LL64_9BACT</name>
<dbReference type="EMBL" id="CADCTW010000133">
    <property type="protein sequence ID" value="CAA9335856.1"/>
    <property type="molecule type" value="Genomic_DNA"/>
</dbReference>
<protein>
    <submittedName>
        <fullName evidence="1">Uncharacterized protein</fullName>
    </submittedName>
</protein>
<dbReference type="AlphaFoldDB" id="A0A6J4LL64"/>
<gene>
    <name evidence="1" type="ORF">AVDCRST_MAG68-3357</name>
</gene>
<proteinExistence type="predicted"/>
<reference evidence="1" key="1">
    <citation type="submission" date="2020-02" db="EMBL/GenBank/DDBJ databases">
        <authorList>
            <person name="Meier V. D."/>
        </authorList>
    </citation>
    <scope>NUCLEOTIDE SEQUENCE</scope>
    <source>
        <strain evidence="1">AVDCRST_MAG68</strain>
    </source>
</reference>
<evidence type="ECO:0000313" key="1">
    <source>
        <dbReference type="EMBL" id="CAA9335856.1"/>
    </source>
</evidence>
<accession>A0A6J4LL64</accession>